<evidence type="ECO:0000256" key="3">
    <source>
        <dbReference type="ARBA" id="ARBA00022801"/>
    </source>
</evidence>
<name>A0A9R0HS02_SPIOL</name>
<reference evidence="6" key="1">
    <citation type="journal article" date="2021" name="Nat. Commun.">
        <title>Genomic analyses provide insights into spinach domestication and the genetic basis of agronomic traits.</title>
        <authorList>
            <person name="Cai X."/>
            <person name="Sun X."/>
            <person name="Xu C."/>
            <person name="Sun H."/>
            <person name="Wang X."/>
            <person name="Ge C."/>
            <person name="Zhang Z."/>
            <person name="Wang Q."/>
            <person name="Fei Z."/>
            <person name="Jiao C."/>
            <person name="Wang Q."/>
        </authorList>
    </citation>
    <scope>NUCLEOTIDE SEQUENCE [LARGE SCALE GENOMIC DNA]</scope>
    <source>
        <strain evidence="6">cv. Varoflay</strain>
    </source>
</reference>
<sequence>MSYSKTSEFIRFKEFAVEQQSILLGSLSQNTDFSSQRPRMSSTIASHFKRQFKDLLWNRKKRSLQSIVSLCEPAGDWQTISYNDIPFLQTQDDSNYMISSDRWLTIIPDNLHNYCGKERLDTRVAGTFCKVLKKCLTCEGLCIVDPHIWESCIEKIGIDFEFSHSVYADGVLEIHIGVLDDGHFFSIHAYIGGLHIYIMDSLHDDLAVCHKLHVSVLIRHLYHHHNINMDAWSILFVVDNPKQSNSYDCGVFMLKALECWIKKVKLPFSKDNAQNARHFLLAQVGAKDLQLPPRPDPGHRRGVRPPRAQGRKGPKICPLH</sequence>
<organism evidence="6 7">
    <name type="scientific">Spinacia oleracea</name>
    <name type="common">Spinach</name>
    <dbReference type="NCBI Taxonomy" id="3562"/>
    <lineage>
        <taxon>Eukaryota</taxon>
        <taxon>Viridiplantae</taxon>
        <taxon>Streptophyta</taxon>
        <taxon>Embryophyta</taxon>
        <taxon>Tracheophyta</taxon>
        <taxon>Spermatophyta</taxon>
        <taxon>Magnoliopsida</taxon>
        <taxon>eudicotyledons</taxon>
        <taxon>Gunneridae</taxon>
        <taxon>Pentapetalae</taxon>
        <taxon>Caryophyllales</taxon>
        <taxon>Chenopodiaceae</taxon>
        <taxon>Chenopodioideae</taxon>
        <taxon>Anserineae</taxon>
        <taxon>Spinacia</taxon>
    </lineage>
</organism>
<dbReference type="RefSeq" id="XP_056684312.1">
    <property type="nucleotide sequence ID" value="XM_056828334.1"/>
</dbReference>
<evidence type="ECO:0000256" key="2">
    <source>
        <dbReference type="ARBA" id="ARBA00022670"/>
    </source>
</evidence>
<evidence type="ECO:0000313" key="8">
    <source>
        <dbReference type="RefSeq" id="XP_056684311.1"/>
    </source>
</evidence>
<evidence type="ECO:0000313" key="9">
    <source>
        <dbReference type="RefSeq" id="XP_056684312.1"/>
    </source>
</evidence>
<dbReference type="KEGG" id="soe:110775482"/>
<dbReference type="Gene3D" id="3.40.395.10">
    <property type="entry name" value="Adenoviral Proteinase, Chain A"/>
    <property type="match status" value="1"/>
</dbReference>
<dbReference type="RefSeq" id="XP_021835776.1">
    <property type="nucleotide sequence ID" value="XM_021980084.1"/>
</dbReference>
<dbReference type="Proteomes" id="UP000813463">
    <property type="component" value="Chromosome 5"/>
</dbReference>
<dbReference type="GO" id="GO:0006508">
    <property type="term" value="P:proteolysis"/>
    <property type="evidence" value="ECO:0007669"/>
    <property type="project" value="UniProtKB-KW"/>
</dbReference>
<keyword evidence="2" id="KW-0645">Protease</keyword>
<dbReference type="GO" id="GO:0008234">
    <property type="term" value="F:cysteine-type peptidase activity"/>
    <property type="evidence" value="ECO:0007669"/>
    <property type="project" value="InterPro"/>
</dbReference>
<feature type="compositionally biased region" description="Basic residues" evidence="4">
    <location>
        <begin position="300"/>
        <end position="314"/>
    </location>
</feature>
<dbReference type="RefSeq" id="XP_056684311.1">
    <property type="nucleotide sequence ID" value="XM_056828333.1"/>
</dbReference>
<accession>A0A9R0HS02</accession>
<evidence type="ECO:0000259" key="5">
    <source>
        <dbReference type="Pfam" id="PF02902"/>
    </source>
</evidence>
<dbReference type="InterPro" id="IPR003653">
    <property type="entry name" value="Peptidase_C48_C"/>
</dbReference>
<dbReference type="InterPro" id="IPR038765">
    <property type="entry name" value="Papain-like_cys_pep_sf"/>
</dbReference>
<dbReference type="OrthoDB" id="1816549at2759"/>
<evidence type="ECO:0000256" key="4">
    <source>
        <dbReference type="SAM" id="MobiDB-lite"/>
    </source>
</evidence>
<dbReference type="Pfam" id="PF02902">
    <property type="entry name" value="Peptidase_C48"/>
    <property type="match status" value="1"/>
</dbReference>
<evidence type="ECO:0000313" key="7">
    <source>
        <dbReference type="RefSeq" id="XP_021835776.1"/>
    </source>
</evidence>
<protein>
    <submittedName>
        <fullName evidence="7">Uncharacterized protein LOC110775482</fullName>
    </submittedName>
</protein>
<dbReference type="SUPFAM" id="SSF54001">
    <property type="entry name" value="Cysteine proteinases"/>
    <property type="match status" value="1"/>
</dbReference>
<proteinExistence type="inferred from homology"/>
<evidence type="ECO:0000256" key="1">
    <source>
        <dbReference type="ARBA" id="ARBA00005234"/>
    </source>
</evidence>
<evidence type="ECO:0000313" key="6">
    <source>
        <dbReference type="Proteomes" id="UP000813463"/>
    </source>
</evidence>
<keyword evidence="6" id="KW-1185">Reference proteome</keyword>
<reference evidence="7" key="2">
    <citation type="submission" date="2025-04" db="UniProtKB">
        <authorList>
            <consortium name="RefSeq"/>
        </authorList>
    </citation>
    <scope>IDENTIFICATION</scope>
    <source>
        <tissue evidence="8 9">Leaf</tissue>
    </source>
</reference>
<dbReference type="GeneID" id="110775482"/>
<dbReference type="AlphaFoldDB" id="A0A9R0HS02"/>
<comment type="similarity">
    <text evidence="1">Belongs to the peptidase C48 family.</text>
</comment>
<keyword evidence="3" id="KW-0378">Hydrolase</keyword>
<feature type="region of interest" description="Disordered" evidence="4">
    <location>
        <begin position="288"/>
        <end position="320"/>
    </location>
</feature>
<gene>
    <name evidence="7" type="primary">LOC110775482</name>
    <name evidence="8" type="synonym">LOC130460786</name>
    <name evidence="9" type="synonym">LOC130460787</name>
</gene>
<feature type="domain" description="Ubiquitin-like protease family profile" evidence="5">
    <location>
        <begin position="181"/>
        <end position="277"/>
    </location>
</feature>